<name>A0A1I4VWD0_9FLAO</name>
<dbReference type="InterPro" id="IPR036034">
    <property type="entry name" value="PDZ_sf"/>
</dbReference>
<keyword evidence="1" id="KW-0732">Signal</keyword>
<dbReference type="PANTHER" id="PTHR32060:SF30">
    <property type="entry name" value="CARBOXY-TERMINAL PROCESSING PROTEASE CTPA"/>
    <property type="match status" value="1"/>
</dbReference>
<evidence type="ECO:0000313" key="4">
    <source>
        <dbReference type="Proteomes" id="UP000182961"/>
    </source>
</evidence>
<dbReference type="Pfam" id="PF03572">
    <property type="entry name" value="Peptidase_S41"/>
    <property type="match status" value="1"/>
</dbReference>
<dbReference type="SMART" id="SM00245">
    <property type="entry name" value="TSPc"/>
    <property type="match status" value="1"/>
</dbReference>
<evidence type="ECO:0000259" key="2">
    <source>
        <dbReference type="SMART" id="SM00245"/>
    </source>
</evidence>
<dbReference type="SUPFAM" id="SSF50156">
    <property type="entry name" value="PDZ domain-like"/>
    <property type="match status" value="1"/>
</dbReference>
<feature type="signal peptide" evidence="1">
    <location>
        <begin position="1"/>
        <end position="18"/>
    </location>
</feature>
<dbReference type="GO" id="GO:0007165">
    <property type="term" value="P:signal transduction"/>
    <property type="evidence" value="ECO:0007669"/>
    <property type="project" value="TreeGrafter"/>
</dbReference>
<evidence type="ECO:0000256" key="1">
    <source>
        <dbReference type="SAM" id="SignalP"/>
    </source>
</evidence>
<dbReference type="GO" id="GO:0004175">
    <property type="term" value="F:endopeptidase activity"/>
    <property type="evidence" value="ECO:0007669"/>
    <property type="project" value="TreeGrafter"/>
</dbReference>
<sequence>MQKIFFFTLFLFFQISQAQQSLTETEKLATTAKVWGFLKYYHPNVASGKYDWDKELFTILPQVEKAKSKKEFSEVVENWITSLGEVKKVEPIILSSEIKYFDKNLNAAWLNNPHFFSKSLSEKLTFILENRLQSNHFYYRKGEPKPDAISYEFSNEIKYPEYDWKDRKFRLLALFRYWNYVEYFFPYKYLMDQNWDDVLYEMLPKFNTASTEVEYHLLMRELVIKLNDLHAFLGTKVMLEKFGRLQIPARVRIVDDQVLITQVFSDSLAKISDIRVGDIIIKVGGKTIPEILKESRRYLDGGNDVLRASNSWYHIFNGHTDSVKVEYNREGKVSEKYIYRHSAKLFRKTNKLLGQWELLDGNIGYVNLGEVYPEDINNIIAKLKSTKAIVFDLRLGAHDTNYILAEFLNPEPKEFAKFIDPDVTYPGRFIWRETEMCGKTNPDYYKGKVIVLVNENTQSHGEYSAMCLQSAPNATVIGSQTAGADGGVIRFEILEGFNTQFSGLGVFYPDGRETQRIGIVPDIEAKPTILGLREGKDEVLERAIQFIETGK</sequence>
<feature type="domain" description="Tail specific protease" evidence="2">
    <location>
        <begin position="331"/>
        <end position="526"/>
    </location>
</feature>
<protein>
    <submittedName>
        <fullName evidence="3">C-terminal processing protease CtpA/Prc, contains a PDZ domain</fullName>
    </submittedName>
</protein>
<keyword evidence="3" id="KW-0378">Hydrolase</keyword>
<dbReference type="Gene3D" id="2.30.42.10">
    <property type="match status" value="1"/>
</dbReference>
<dbReference type="Proteomes" id="UP000182961">
    <property type="component" value="Unassembled WGS sequence"/>
</dbReference>
<dbReference type="CDD" id="cd07562">
    <property type="entry name" value="Peptidase_S41_TRI"/>
    <property type="match status" value="1"/>
</dbReference>
<organism evidence="3 4">
    <name type="scientific">Flavobacterium succinicans</name>
    <dbReference type="NCBI Taxonomy" id="29536"/>
    <lineage>
        <taxon>Bacteria</taxon>
        <taxon>Pseudomonadati</taxon>
        <taxon>Bacteroidota</taxon>
        <taxon>Flavobacteriia</taxon>
        <taxon>Flavobacteriales</taxon>
        <taxon>Flavobacteriaceae</taxon>
        <taxon>Flavobacterium</taxon>
    </lineage>
</organism>
<keyword evidence="4" id="KW-1185">Reference proteome</keyword>
<dbReference type="eggNOG" id="COG0793">
    <property type="taxonomic scope" value="Bacteria"/>
</dbReference>
<gene>
    <name evidence="3" type="ORF">SAMN05444143_105211</name>
</gene>
<evidence type="ECO:0000313" key="3">
    <source>
        <dbReference type="EMBL" id="SFN05561.1"/>
    </source>
</evidence>
<dbReference type="PANTHER" id="PTHR32060">
    <property type="entry name" value="TAIL-SPECIFIC PROTEASE"/>
    <property type="match status" value="1"/>
</dbReference>
<dbReference type="GO" id="GO:0008236">
    <property type="term" value="F:serine-type peptidase activity"/>
    <property type="evidence" value="ECO:0007669"/>
    <property type="project" value="InterPro"/>
</dbReference>
<dbReference type="RefSeq" id="WP_024982198.1">
    <property type="nucleotide sequence ID" value="NZ_CBCRUM010000012.1"/>
</dbReference>
<dbReference type="EMBL" id="FOUT01000005">
    <property type="protein sequence ID" value="SFN05561.1"/>
    <property type="molecule type" value="Genomic_DNA"/>
</dbReference>
<proteinExistence type="predicted"/>
<dbReference type="InterPro" id="IPR005151">
    <property type="entry name" value="Tail-specific_protease"/>
</dbReference>
<feature type="chain" id="PRO_5010289589" evidence="1">
    <location>
        <begin position="19"/>
        <end position="551"/>
    </location>
</feature>
<dbReference type="Gene3D" id="3.90.226.10">
    <property type="entry name" value="2-enoyl-CoA Hydratase, Chain A, domain 1"/>
    <property type="match status" value="1"/>
</dbReference>
<dbReference type="GO" id="GO:0030288">
    <property type="term" value="C:outer membrane-bounded periplasmic space"/>
    <property type="evidence" value="ECO:0007669"/>
    <property type="project" value="TreeGrafter"/>
</dbReference>
<reference evidence="4" key="1">
    <citation type="submission" date="2016-10" db="EMBL/GenBank/DDBJ databases">
        <authorList>
            <person name="Varghese N."/>
            <person name="Submissions S."/>
        </authorList>
    </citation>
    <scope>NUCLEOTIDE SEQUENCE [LARGE SCALE GENOMIC DNA]</scope>
    <source>
        <strain evidence="4">DSM 4002</strain>
    </source>
</reference>
<keyword evidence="3" id="KW-0645">Protease</keyword>
<dbReference type="InterPro" id="IPR029045">
    <property type="entry name" value="ClpP/crotonase-like_dom_sf"/>
</dbReference>
<dbReference type="AlphaFoldDB" id="A0A1I4VWD0"/>
<dbReference type="Gene3D" id="3.30.750.44">
    <property type="match status" value="1"/>
</dbReference>
<dbReference type="GO" id="GO:0006508">
    <property type="term" value="P:proteolysis"/>
    <property type="evidence" value="ECO:0007669"/>
    <property type="project" value="UniProtKB-KW"/>
</dbReference>
<accession>A0A1I4VWD0</accession>
<dbReference type="SUPFAM" id="SSF52096">
    <property type="entry name" value="ClpP/crotonase"/>
    <property type="match status" value="1"/>
</dbReference>